<dbReference type="AlphaFoldDB" id="X1JSG0"/>
<feature type="non-terminal residue" evidence="1">
    <location>
        <position position="61"/>
    </location>
</feature>
<gene>
    <name evidence="1" type="ORF">S03H2_68177</name>
</gene>
<comment type="caution">
    <text evidence="1">The sequence shown here is derived from an EMBL/GenBank/DDBJ whole genome shotgun (WGS) entry which is preliminary data.</text>
</comment>
<dbReference type="EMBL" id="BARU01044778">
    <property type="protein sequence ID" value="GAH81214.1"/>
    <property type="molecule type" value="Genomic_DNA"/>
</dbReference>
<evidence type="ECO:0000313" key="1">
    <source>
        <dbReference type="EMBL" id="GAH81214.1"/>
    </source>
</evidence>
<organism evidence="1">
    <name type="scientific">marine sediment metagenome</name>
    <dbReference type="NCBI Taxonomy" id="412755"/>
    <lineage>
        <taxon>unclassified sequences</taxon>
        <taxon>metagenomes</taxon>
        <taxon>ecological metagenomes</taxon>
    </lineage>
</organism>
<sequence length="61" mass="6735">MQTVKPIGQTLKGQVFVSKGIKNQSYCLGSLRVLLQCLEREWPPVFDGDKDAFVDDGYSGA</sequence>
<name>X1JSG0_9ZZZZ</name>
<reference evidence="1" key="1">
    <citation type="journal article" date="2014" name="Front. Microbiol.">
        <title>High frequency of phylogenetically diverse reductive dehalogenase-homologous genes in deep subseafloor sedimentary metagenomes.</title>
        <authorList>
            <person name="Kawai M."/>
            <person name="Futagami T."/>
            <person name="Toyoda A."/>
            <person name="Takaki Y."/>
            <person name="Nishi S."/>
            <person name="Hori S."/>
            <person name="Arai W."/>
            <person name="Tsubouchi T."/>
            <person name="Morono Y."/>
            <person name="Uchiyama I."/>
            <person name="Ito T."/>
            <person name="Fujiyama A."/>
            <person name="Inagaki F."/>
            <person name="Takami H."/>
        </authorList>
    </citation>
    <scope>NUCLEOTIDE SEQUENCE</scope>
    <source>
        <strain evidence="1">Expedition CK06-06</strain>
    </source>
</reference>
<protein>
    <submittedName>
        <fullName evidence="1">Uncharacterized protein</fullName>
    </submittedName>
</protein>
<accession>X1JSG0</accession>
<proteinExistence type="predicted"/>